<evidence type="ECO:0000313" key="2">
    <source>
        <dbReference type="EMBL" id="KNF03110.1"/>
    </source>
</evidence>
<dbReference type="OrthoDB" id="2505908at2759"/>
<evidence type="ECO:0008006" key="4">
    <source>
        <dbReference type="Google" id="ProtNLM"/>
    </source>
</evidence>
<name>A0A0L0VVU2_9BASI</name>
<reference evidence="3" key="1">
    <citation type="submission" date="2014-03" db="EMBL/GenBank/DDBJ databases">
        <title>The Genome Sequence of Puccinia striiformis f. sp. tritici PST-78.</title>
        <authorList>
            <consortium name="The Broad Institute Genome Sequencing Platform"/>
            <person name="Cuomo C."/>
            <person name="Hulbert S."/>
            <person name="Chen X."/>
            <person name="Walker B."/>
            <person name="Young S.K."/>
            <person name="Zeng Q."/>
            <person name="Gargeya S."/>
            <person name="Fitzgerald M."/>
            <person name="Haas B."/>
            <person name="Abouelleil A."/>
            <person name="Alvarado L."/>
            <person name="Arachchi H.M."/>
            <person name="Berlin A.M."/>
            <person name="Chapman S.B."/>
            <person name="Goldberg J."/>
            <person name="Griggs A."/>
            <person name="Gujja S."/>
            <person name="Hansen M."/>
            <person name="Howarth C."/>
            <person name="Imamovic A."/>
            <person name="Larimer J."/>
            <person name="McCowan C."/>
            <person name="Montmayeur A."/>
            <person name="Murphy C."/>
            <person name="Neiman D."/>
            <person name="Pearson M."/>
            <person name="Priest M."/>
            <person name="Roberts A."/>
            <person name="Saif S."/>
            <person name="Shea T."/>
            <person name="Sisk P."/>
            <person name="Sykes S."/>
            <person name="Wortman J."/>
            <person name="Nusbaum C."/>
            <person name="Birren B."/>
        </authorList>
    </citation>
    <scope>NUCLEOTIDE SEQUENCE [LARGE SCALE GENOMIC DNA]</scope>
    <source>
        <strain evidence="3">race PST-78</strain>
    </source>
</reference>
<organism evidence="2 3">
    <name type="scientific">Puccinia striiformis f. sp. tritici PST-78</name>
    <dbReference type="NCBI Taxonomy" id="1165861"/>
    <lineage>
        <taxon>Eukaryota</taxon>
        <taxon>Fungi</taxon>
        <taxon>Dikarya</taxon>
        <taxon>Basidiomycota</taxon>
        <taxon>Pucciniomycotina</taxon>
        <taxon>Pucciniomycetes</taxon>
        <taxon>Pucciniales</taxon>
        <taxon>Pucciniaceae</taxon>
        <taxon>Puccinia</taxon>
    </lineage>
</organism>
<feature type="region of interest" description="Disordered" evidence="1">
    <location>
        <begin position="19"/>
        <end position="39"/>
    </location>
</feature>
<dbReference type="Gene3D" id="3.30.420.10">
    <property type="entry name" value="Ribonuclease H-like superfamily/Ribonuclease H"/>
    <property type="match status" value="1"/>
</dbReference>
<evidence type="ECO:0000313" key="3">
    <source>
        <dbReference type="Proteomes" id="UP000054564"/>
    </source>
</evidence>
<dbReference type="EMBL" id="AJIL01000019">
    <property type="protein sequence ID" value="KNF03110.1"/>
    <property type="molecule type" value="Genomic_DNA"/>
</dbReference>
<evidence type="ECO:0000256" key="1">
    <source>
        <dbReference type="SAM" id="MobiDB-lite"/>
    </source>
</evidence>
<dbReference type="GO" id="GO:0003676">
    <property type="term" value="F:nucleic acid binding"/>
    <property type="evidence" value="ECO:0007669"/>
    <property type="project" value="InterPro"/>
</dbReference>
<dbReference type="InterPro" id="IPR036397">
    <property type="entry name" value="RNaseH_sf"/>
</dbReference>
<protein>
    <recommendedName>
        <fullName evidence="4">Tc1-like transposase DDE domain-containing protein</fullName>
    </recommendedName>
</protein>
<dbReference type="STRING" id="1165861.A0A0L0VVU2"/>
<keyword evidence="3" id="KW-1185">Reference proteome</keyword>
<dbReference type="AlphaFoldDB" id="A0A0L0VVU2"/>
<dbReference type="Proteomes" id="UP000054564">
    <property type="component" value="Unassembled WGS sequence"/>
</dbReference>
<dbReference type="PANTHER" id="PTHR35871">
    <property type="entry name" value="EXPRESSED PROTEIN"/>
    <property type="match status" value="1"/>
</dbReference>
<dbReference type="PANTHER" id="PTHR35871:SF1">
    <property type="entry name" value="CXC1-LIKE CYSTEINE CLUSTER ASSOCIATED WITH KDZ TRANSPOSASES DOMAIN-CONTAINING PROTEIN"/>
    <property type="match status" value="1"/>
</dbReference>
<proteinExistence type="predicted"/>
<gene>
    <name evidence="2" type="ORF">PSTG_03695</name>
</gene>
<sequence>MAKASKAVLAQRRRFAREKVERELQKQESSKEKFIEEKKKKVDQSPIVIDSESDDDAVKVLEEIDNNDVRVLHNNNLAEIISDSNTKELAEFQEAEIKARNQANNLVQYYNLAEDDETSEDNSDVTDEDEPDEDLWPLFSGAILPRQDSAKPHQLKSGQKFYQQPIMNANSASTKLSPALVPSSTKCDRKKRQIEALGNNVQMMSRYLICLEPVKAVAVDLAIDPNLEFASLEEDVSADQNHELVDHRLASLLDKRITDPKELQLTSKEKKKKKAHSQWEELDSALNAATLHYRKKEKKDKKFEFPKSMIKNVYLCNNLHLEYTLDGTPCPNATASLSAAQSAIKQRPLSTGPRKPTSGIYLSRSIQREAKNIIKHQRLLEVKRGNQKTHRSLLDNIELRKELFTWAASQVPGHVTPLTFREYTINTVFPKFNIHHGLSRDSATRWMMKLGYRPQEHRKCLYFDGHERPDVLEARKKYIEDFDSHRQQSRIYEGKNLDTAPPVPPEALVDGKETVFIYHDESTIHAKEKPKSSWLLPGTRELRSKNSGRLIHISDFILETTGRLKLSEEQSQGTTIESGDAATIIYPGSTGDKWWDMEQLCHQVSTKAIPIFEVLHPNLQAVFVFDCSSAHGAFSKTALRVQNMNLKPGGKQSWLRDSVTPSDDPLIPDHLCGLPQTFCYDSTHPDPQLAGKPKGIQAILQERGLWQHYTALQLEERKPALKLKCVTCVTSNIRKDALNRSAKLIQVAEETGYLLSQEQCVAKALAAEGHNPEDNPHQCDPADVDPTDRKNCCWSSIISQQSDFMNERPLLQAIIEDAGHICLFLPKFHCELNPIELFWSYIKESYRKQAHTAKTFPSGKVLFENVRQSCPLITICKYIRRTDRQLSVYREGYNSTESEALMKLYTSHRCVPRRAAAYI</sequence>
<comment type="caution">
    <text evidence="2">The sequence shown here is derived from an EMBL/GenBank/DDBJ whole genome shotgun (WGS) entry which is preliminary data.</text>
</comment>
<accession>A0A0L0VVU2</accession>